<comment type="caution">
    <text evidence="5">The sequence shown here is derived from an EMBL/GenBank/DDBJ whole genome shotgun (WGS) entry which is preliminary data.</text>
</comment>
<evidence type="ECO:0000259" key="3">
    <source>
        <dbReference type="PROSITE" id="PS51736"/>
    </source>
</evidence>
<dbReference type="SUPFAM" id="SSF53041">
    <property type="entry name" value="Resolvase-like"/>
    <property type="match status" value="1"/>
</dbReference>
<sequence length="538" mass="61994">MCLVENGGKEAQQVAEVLCIPKTKPERTGYQIRSIRVCAYCRVSTDADGQYHSYDAQMEYYRGLIQKNPAWKFCGIYADEGISGTSRWGREDFRRMLEECEKGRIDLILTKSITRFARNTVDTLSTVRHLKEIGVSVYFEKEGLNTMTEESEGILTIYGAVAQQESENISQNVHWSAVNRFRHGTFVISRRPYGYDKDEEKELAVKEDEAVWVRRMASMYMNGVSGVRIAEYLNGNQVPAPYGGLWSSEAVLRILFNEKTVGDCLHQKTYSTGMVPFRTEKNHGKKPQYFIRDDHEGILSRDEQMRLQQIKEYRLGRQARAKSCGSEGTYILSGKVVCGECGRAFIRKKEQRRKGVSIKWRCPGHRSEACQCFTNEIWEADIERMFVNTFNTLKEHADEILDPVIRGMRKMQETNGLHEALGTLNQKKLELKEQRHILRQLKANECIDSALYFEESRKIERELSRCRSEEKQLHSRGTHQDTITGLQATLHQLQGYDGKMQAFDGDQFILLVREVSVGKERELGFHLRCGLNLYEPVI</sequence>
<dbReference type="InterPro" id="IPR006119">
    <property type="entry name" value="Resolv_N"/>
</dbReference>
<dbReference type="Pfam" id="PF07508">
    <property type="entry name" value="Recombinase"/>
    <property type="match status" value="1"/>
</dbReference>
<reference evidence="5 6" key="1">
    <citation type="submission" date="2018-08" db="EMBL/GenBank/DDBJ databases">
        <title>A genome reference for cultivated species of the human gut microbiota.</title>
        <authorList>
            <person name="Zou Y."/>
            <person name="Xue W."/>
            <person name="Luo G."/>
        </authorList>
    </citation>
    <scope>NUCLEOTIDE SEQUENCE [LARGE SCALE GENOMIC DNA]</scope>
    <source>
        <strain evidence="5 6">AF14-18</strain>
    </source>
</reference>
<dbReference type="GO" id="GO:0000150">
    <property type="term" value="F:DNA strand exchange activity"/>
    <property type="evidence" value="ECO:0007669"/>
    <property type="project" value="InterPro"/>
</dbReference>
<proteinExistence type="predicted"/>
<dbReference type="InterPro" id="IPR025827">
    <property type="entry name" value="Zn_ribbon_recom_dom"/>
</dbReference>
<dbReference type="PROSITE" id="PS51737">
    <property type="entry name" value="RECOMBINASE_DNA_BIND"/>
    <property type="match status" value="1"/>
</dbReference>
<dbReference type="Proteomes" id="UP000284543">
    <property type="component" value="Unassembled WGS sequence"/>
</dbReference>
<dbReference type="EMBL" id="QRZM01000003">
    <property type="protein sequence ID" value="RGV76784.1"/>
    <property type="molecule type" value="Genomic_DNA"/>
</dbReference>
<organism evidence="5 6">
    <name type="scientific">Enterocloster bolteae</name>
    <dbReference type="NCBI Taxonomy" id="208479"/>
    <lineage>
        <taxon>Bacteria</taxon>
        <taxon>Bacillati</taxon>
        <taxon>Bacillota</taxon>
        <taxon>Clostridia</taxon>
        <taxon>Lachnospirales</taxon>
        <taxon>Lachnospiraceae</taxon>
        <taxon>Enterocloster</taxon>
    </lineage>
</organism>
<evidence type="ECO:0000256" key="2">
    <source>
        <dbReference type="ARBA" id="ARBA00023172"/>
    </source>
</evidence>
<feature type="domain" description="Resolvase/invertase-type recombinase catalytic" evidence="3">
    <location>
        <begin position="36"/>
        <end position="184"/>
    </location>
</feature>
<dbReference type="PANTHER" id="PTHR30461:SF2">
    <property type="entry name" value="SERINE RECOMBINASE PINE-RELATED"/>
    <property type="match status" value="1"/>
</dbReference>
<dbReference type="InterPro" id="IPR011109">
    <property type="entry name" value="DNA_bind_recombinase_dom"/>
</dbReference>
<gene>
    <name evidence="5" type="ORF">DWW02_09500</name>
</gene>
<dbReference type="Pfam" id="PF00239">
    <property type="entry name" value="Resolvase"/>
    <property type="match status" value="1"/>
</dbReference>
<evidence type="ECO:0000259" key="4">
    <source>
        <dbReference type="PROSITE" id="PS51737"/>
    </source>
</evidence>
<feature type="domain" description="Recombinase" evidence="4">
    <location>
        <begin position="192"/>
        <end position="317"/>
    </location>
</feature>
<evidence type="ECO:0000313" key="6">
    <source>
        <dbReference type="Proteomes" id="UP000284543"/>
    </source>
</evidence>
<dbReference type="SMART" id="SM00857">
    <property type="entry name" value="Resolvase"/>
    <property type="match status" value="1"/>
</dbReference>
<dbReference type="PANTHER" id="PTHR30461">
    <property type="entry name" value="DNA-INVERTASE FROM LAMBDOID PROPHAGE"/>
    <property type="match status" value="1"/>
</dbReference>
<evidence type="ECO:0000256" key="1">
    <source>
        <dbReference type="ARBA" id="ARBA00023125"/>
    </source>
</evidence>
<dbReference type="Gene3D" id="3.40.50.1390">
    <property type="entry name" value="Resolvase, N-terminal catalytic domain"/>
    <property type="match status" value="1"/>
</dbReference>
<name>A0A412Z9I1_9FIRM</name>
<accession>A0A412Z9I1</accession>
<keyword evidence="1" id="KW-0238">DNA-binding</keyword>
<dbReference type="InterPro" id="IPR038109">
    <property type="entry name" value="DNA_bind_recomb_sf"/>
</dbReference>
<dbReference type="InterPro" id="IPR036162">
    <property type="entry name" value="Resolvase-like_N_sf"/>
</dbReference>
<dbReference type="CDD" id="cd00338">
    <property type="entry name" value="Ser_Recombinase"/>
    <property type="match status" value="1"/>
</dbReference>
<evidence type="ECO:0000313" key="5">
    <source>
        <dbReference type="EMBL" id="RGV76784.1"/>
    </source>
</evidence>
<dbReference type="Gene3D" id="3.90.1750.20">
    <property type="entry name" value="Putative Large Serine Recombinase, Chain B, Domain 2"/>
    <property type="match status" value="1"/>
</dbReference>
<keyword evidence="2" id="KW-0233">DNA recombination</keyword>
<dbReference type="InterPro" id="IPR050639">
    <property type="entry name" value="SSR_resolvase"/>
</dbReference>
<dbReference type="GO" id="GO:0003677">
    <property type="term" value="F:DNA binding"/>
    <property type="evidence" value="ECO:0007669"/>
    <property type="project" value="UniProtKB-KW"/>
</dbReference>
<dbReference type="Pfam" id="PF13408">
    <property type="entry name" value="Zn_ribbon_recom"/>
    <property type="match status" value="1"/>
</dbReference>
<dbReference type="AlphaFoldDB" id="A0A412Z9I1"/>
<dbReference type="PROSITE" id="PS51736">
    <property type="entry name" value="RECOMBINASES_3"/>
    <property type="match status" value="1"/>
</dbReference>
<protein>
    <submittedName>
        <fullName evidence="5">Recombinase family protein</fullName>
    </submittedName>
</protein>